<evidence type="ECO:0000313" key="2">
    <source>
        <dbReference type="Proteomes" id="UP000315303"/>
    </source>
</evidence>
<evidence type="ECO:0000313" key="1">
    <source>
        <dbReference type="EMBL" id="TPH18035.1"/>
    </source>
</evidence>
<gene>
    <name evidence="1" type="ORF">EPA86_02660</name>
</gene>
<proteinExistence type="predicted"/>
<dbReference type="RefSeq" id="WP_140601625.1">
    <property type="nucleotide sequence ID" value="NZ_SAWY01000005.1"/>
</dbReference>
<reference evidence="1 2" key="1">
    <citation type="submission" date="2019-01" db="EMBL/GenBank/DDBJ databases">
        <title>Litorilituus lipolytica sp. nov., isolated from intertidal sand of the Yellow Sea in China.</title>
        <authorList>
            <person name="Liu A."/>
        </authorList>
    </citation>
    <scope>NUCLEOTIDE SEQUENCE [LARGE SCALE GENOMIC DNA]</scope>
    <source>
        <strain evidence="1 2">RZ04</strain>
    </source>
</reference>
<accession>A0A502L6F7</accession>
<dbReference type="EMBL" id="SAWY01000005">
    <property type="protein sequence ID" value="TPH18035.1"/>
    <property type="molecule type" value="Genomic_DNA"/>
</dbReference>
<name>A0A502L6F7_9GAMM</name>
<dbReference type="Proteomes" id="UP000315303">
    <property type="component" value="Unassembled WGS sequence"/>
</dbReference>
<sequence length="260" mass="28665">MNKLAVLAFALLLFFSSMLWFLANGSLNQYLKSQVQLQGKYYTGQTTTLNKAEFSPNTLVADFTNLKVENINGFTQTYALVIDQATAQIASVDAVQTANLTVVENLTIDNITVNVEYQNSTSNIAMLLQRATATLAKDFPLNYPEISARNYAAQHPERNAALASQNTKASSERVETAAAIEAKQAKKTSSGRKKIKNKIIVKNITINRLHVAIFNQGTVSKKSFNNITFNDIGKTQGYSSNQLGGELIKALFEEVLHVYK</sequence>
<dbReference type="OrthoDB" id="7062138at2"/>
<comment type="caution">
    <text evidence="1">The sequence shown here is derived from an EMBL/GenBank/DDBJ whole genome shotgun (WGS) entry which is preliminary data.</text>
</comment>
<dbReference type="AlphaFoldDB" id="A0A502L6F7"/>
<organism evidence="1 2">
    <name type="scientific">Litorilituus lipolyticus</name>
    <dbReference type="NCBI Taxonomy" id="2491017"/>
    <lineage>
        <taxon>Bacteria</taxon>
        <taxon>Pseudomonadati</taxon>
        <taxon>Pseudomonadota</taxon>
        <taxon>Gammaproteobacteria</taxon>
        <taxon>Alteromonadales</taxon>
        <taxon>Colwelliaceae</taxon>
        <taxon>Litorilituus</taxon>
    </lineage>
</organism>
<keyword evidence="2" id="KW-1185">Reference proteome</keyword>
<protein>
    <submittedName>
        <fullName evidence="1">Uncharacterized protein</fullName>
    </submittedName>
</protein>